<feature type="transmembrane region" description="Helical" evidence="6">
    <location>
        <begin position="124"/>
        <end position="145"/>
    </location>
</feature>
<evidence type="ECO:0000256" key="6">
    <source>
        <dbReference type="SAM" id="Phobius"/>
    </source>
</evidence>
<evidence type="ECO:0000256" key="2">
    <source>
        <dbReference type="ARBA" id="ARBA00022475"/>
    </source>
</evidence>
<feature type="transmembrane region" description="Helical" evidence="6">
    <location>
        <begin position="50"/>
        <end position="72"/>
    </location>
</feature>
<evidence type="ECO:0000256" key="1">
    <source>
        <dbReference type="ARBA" id="ARBA00004651"/>
    </source>
</evidence>
<feature type="transmembrane region" description="Helical" evidence="6">
    <location>
        <begin position="84"/>
        <end position="104"/>
    </location>
</feature>
<feature type="transmembrane region" description="Helical" evidence="6">
    <location>
        <begin position="232"/>
        <end position="251"/>
    </location>
</feature>
<feature type="transmembrane region" description="Helical" evidence="6">
    <location>
        <begin position="157"/>
        <end position="181"/>
    </location>
</feature>
<reference evidence="7" key="1">
    <citation type="submission" date="2023-06" db="EMBL/GenBank/DDBJ databases">
        <title>Draft Genome Sequences of Representative Paenibacillus Polymyxa, Bacillus cereus, Fictibacillus sp., and Brevibacillus agri Strains Isolated from Amazonian Dark Earth.</title>
        <authorList>
            <person name="Pellegrinetti T.A."/>
            <person name="Cunha I.C.M."/>
            <person name="Chaves M.G."/>
            <person name="Freitas A.S."/>
            <person name="Silva A.V.R."/>
            <person name="Tsai S.M."/>
            <person name="Mendes L.W."/>
        </authorList>
    </citation>
    <scope>NUCLEOTIDE SEQUENCE</scope>
    <source>
        <strain evidence="7">CENA-BCM004</strain>
    </source>
</reference>
<comment type="subcellular location">
    <subcellularLocation>
        <location evidence="1">Cell membrane</location>
        <topology evidence="1">Multi-pass membrane protein</topology>
    </subcellularLocation>
</comment>
<dbReference type="RefSeq" id="WP_290400230.1">
    <property type="nucleotide sequence ID" value="NZ_JAUHLN010000002.1"/>
</dbReference>
<organism evidence="7 8">
    <name type="scientific">Fictibacillus terranigra</name>
    <dbReference type="NCBI Taxonomy" id="3058424"/>
    <lineage>
        <taxon>Bacteria</taxon>
        <taxon>Bacillati</taxon>
        <taxon>Bacillota</taxon>
        <taxon>Bacilli</taxon>
        <taxon>Bacillales</taxon>
        <taxon>Fictibacillaceae</taxon>
        <taxon>Fictibacillus</taxon>
    </lineage>
</organism>
<feature type="transmembrane region" description="Helical" evidence="6">
    <location>
        <begin position="16"/>
        <end position="38"/>
    </location>
</feature>
<keyword evidence="2" id="KW-1003">Cell membrane</keyword>
<evidence type="ECO:0000256" key="4">
    <source>
        <dbReference type="ARBA" id="ARBA00022989"/>
    </source>
</evidence>
<name>A0ABT8E8D6_9BACL</name>
<evidence type="ECO:0000256" key="3">
    <source>
        <dbReference type="ARBA" id="ARBA00022692"/>
    </source>
</evidence>
<proteinExistence type="predicted"/>
<dbReference type="EMBL" id="JAUHLN010000002">
    <property type="protein sequence ID" value="MDN4074160.1"/>
    <property type="molecule type" value="Genomic_DNA"/>
</dbReference>
<accession>A0ABT8E8D6</accession>
<dbReference type="Proteomes" id="UP001168694">
    <property type="component" value="Unassembled WGS sequence"/>
</dbReference>
<dbReference type="InterPro" id="IPR019108">
    <property type="entry name" value="Caa3_assmbl_CtaG-rel"/>
</dbReference>
<feature type="transmembrane region" description="Helical" evidence="6">
    <location>
        <begin position="190"/>
        <end position="212"/>
    </location>
</feature>
<dbReference type="Pfam" id="PF09678">
    <property type="entry name" value="Caa3_CtaG"/>
    <property type="match status" value="1"/>
</dbReference>
<keyword evidence="4 6" id="KW-1133">Transmembrane helix</keyword>
<sequence>MNHAEMNHEYWSVSHYMLLSIALLLIILYIMAGVTTSRWKHLRSWPLHRYLLWCGGIGCAAAPHIGPLAVYAQHHFIFHMANHLLLGMLAPLLLVLGAPITLVFRTLPVIYARKLSFILKLWPFRLATHPLIASVFNIGGLWVLYSMDLYPLMHEHQWLFVLVHLHIFLAGLVFTLSIIYIDPVFHRYSYMVRAVVFVAALAGHGILSKFLYAYPPPGVSREEAEIGGMLMYYGGDMIDLVLILVFCQQWYKSVRTVTKKVPVTDF</sequence>
<protein>
    <submittedName>
        <fullName evidence="7">Cytochrome c oxidase assembly protein</fullName>
    </submittedName>
</protein>
<keyword evidence="5 6" id="KW-0472">Membrane</keyword>
<gene>
    <name evidence="7" type="ORF">QYF49_14250</name>
</gene>
<evidence type="ECO:0000313" key="8">
    <source>
        <dbReference type="Proteomes" id="UP001168694"/>
    </source>
</evidence>
<evidence type="ECO:0000313" key="7">
    <source>
        <dbReference type="EMBL" id="MDN4074160.1"/>
    </source>
</evidence>
<keyword evidence="8" id="KW-1185">Reference proteome</keyword>
<comment type="caution">
    <text evidence="7">The sequence shown here is derived from an EMBL/GenBank/DDBJ whole genome shotgun (WGS) entry which is preliminary data.</text>
</comment>
<keyword evidence="3 6" id="KW-0812">Transmembrane</keyword>
<evidence type="ECO:0000256" key="5">
    <source>
        <dbReference type="ARBA" id="ARBA00023136"/>
    </source>
</evidence>